<organism evidence="8 9">
    <name type="scientific">Lasius niger</name>
    <name type="common">Black garden ant</name>
    <dbReference type="NCBI Taxonomy" id="67767"/>
    <lineage>
        <taxon>Eukaryota</taxon>
        <taxon>Metazoa</taxon>
        <taxon>Ecdysozoa</taxon>
        <taxon>Arthropoda</taxon>
        <taxon>Hexapoda</taxon>
        <taxon>Insecta</taxon>
        <taxon>Pterygota</taxon>
        <taxon>Neoptera</taxon>
        <taxon>Endopterygota</taxon>
        <taxon>Hymenoptera</taxon>
        <taxon>Apocrita</taxon>
        <taxon>Aculeata</taxon>
        <taxon>Formicoidea</taxon>
        <taxon>Formicidae</taxon>
        <taxon>Formicinae</taxon>
        <taxon>Lasius</taxon>
        <taxon>Lasius</taxon>
    </lineage>
</organism>
<sequence length="350" mass="39547">MATVSSTKEFSLKWNNFSNNLTSGFLSHLSENDLVDVTLAVEGQLLAAHKLVLSVCSPYFKNIFKENPCQHPVIILKDVKHAEIVALLRFIYQGEVNVRQEDLPTFLKVAQMLQIKGLEGGEGQIIPLLNNYVNVSDPQYDSENVTTLSDTIDERENGNRALDGSPQSHKIAKRNAKKRKKHMVENDYNSVKDSKSESNLNSKDICLLTDDNEKEVNDSGSERDNIAGHVKHDMTSNINNDNEEIIELPNESNSEENSTQLAVEPVIYRLSARGKPQLVHEGYVYNLTSRSKIYNNSHYRCAEQHRGCRGKCSVIAERFMPTGVHDHNHPPSYQSEYDYRKKKGLDTSNV</sequence>
<dbReference type="STRING" id="67767.A0A0J7KJ85"/>
<feature type="domain" description="BTB" evidence="7">
    <location>
        <begin position="35"/>
        <end position="100"/>
    </location>
</feature>
<evidence type="ECO:0000259" key="7">
    <source>
        <dbReference type="PROSITE" id="PS50097"/>
    </source>
</evidence>
<dbReference type="Gene3D" id="2.20.25.240">
    <property type="match status" value="1"/>
</dbReference>
<protein>
    <submittedName>
        <fullName evidence="8">Protein alpha isoform</fullName>
    </submittedName>
</protein>
<dbReference type="GO" id="GO:0006357">
    <property type="term" value="P:regulation of transcription by RNA polymerase II"/>
    <property type="evidence" value="ECO:0007669"/>
    <property type="project" value="TreeGrafter"/>
</dbReference>
<dbReference type="Gene3D" id="3.30.710.10">
    <property type="entry name" value="Potassium Channel Kv1.1, Chain A"/>
    <property type="match status" value="1"/>
</dbReference>
<dbReference type="AlphaFoldDB" id="A0A0J7KJ85"/>
<dbReference type="PANTHER" id="PTHR23110:SF99">
    <property type="entry name" value="BROAD-COMPLEX CORE PROTEIN ISOFORM 6"/>
    <property type="match status" value="1"/>
</dbReference>
<evidence type="ECO:0000256" key="6">
    <source>
        <dbReference type="SAM" id="MobiDB-lite"/>
    </source>
</evidence>
<feature type="region of interest" description="Disordered" evidence="6">
    <location>
        <begin position="156"/>
        <end position="200"/>
    </location>
</feature>
<evidence type="ECO:0000256" key="5">
    <source>
        <dbReference type="ARBA" id="ARBA00023242"/>
    </source>
</evidence>
<dbReference type="EMBL" id="LBMM01006807">
    <property type="protein sequence ID" value="KMQ90309.1"/>
    <property type="molecule type" value="Genomic_DNA"/>
</dbReference>
<evidence type="ECO:0000256" key="3">
    <source>
        <dbReference type="ARBA" id="ARBA00022771"/>
    </source>
</evidence>
<comment type="subcellular location">
    <subcellularLocation>
        <location evidence="1">Nucleus</location>
    </subcellularLocation>
</comment>
<dbReference type="InterPro" id="IPR051095">
    <property type="entry name" value="Dros_DevTransReg"/>
</dbReference>
<keyword evidence="9" id="KW-1185">Reference proteome</keyword>
<keyword evidence="2" id="KW-0479">Metal-binding</keyword>
<keyword evidence="3" id="KW-0863">Zinc-finger</keyword>
<name>A0A0J7KJ85_LASNI</name>
<dbReference type="GO" id="GO:0008270">
    <property type="term" value="F:zinc ion binding"/>
    <property type="evidence" value="ECO:0007669"/>
    <property type="project" value="UniProtKB-KW"/>
</dbReference>
<feature type="region of interest" description="Disordered" evidence="6">
    <location>
        <begin position="322"/>
        <end position="350"/>
    </location>
</feature>
<evidence type="ECO:0000256" key="2">
    <source>
        <dbReference type="ARBA" id="ARBA00022723"/>
    </source>
</evidence>
<dbReference type="SUPFAM" id="SSF54695">
    <property type="entry name" value="POZ domain"/>
    <property type="match status" value="1"/>
</dbReference>
<dbReference type="Pfam" id="PF00651">
    <property type="entry name" value="BTB"/>
    <property type="match status" value="1"/>
</dbReference>
<dbReference type="OrthoDB" id="2311693at2759"/>
<dbReference type="PROSITE" id="PS50097">
    <property type="entry name" value="BTB"/>
    <property type="match status" value="1"/>
</dbReference>
<dbReference type="PaxDb" id="67767-A0A0J7KJ85"/>
<proteinExistence type="predicted"/>
<evidence type="ECO:0000256" key="4">
    <source>
        <dbReference type="ARBA" id="ARBA00022833"/>
    </source>
</evidence>
<gene>
    <name evidence="8" type="ORF">RF55_9949</name>
</gene>
<dbReference type="PANTHER" id="PTHR23110">
    <property type="entry name" value="BTB DOMAIN TRANSCRIPTION FACTOR"/>
    <property type="match status" value="1"/>
</dbReference>
<keyword evidence="5" id="KW-0539">Nucleus</keyword>
<evidence type="ECO:0000256" key="1">
    <source>
        <dbReference type="ARBA" id="ARBA00004123"/>
    </source>
</evidence>
<reference evidence="8 9" key="1">
    <citation type="submission" date="2015-04" db="EMBL/GenBank/DDBJ databases">
        <title>Lasius niger genome sequencing.</title>
        <authorList>
            <person name="Konorov E.A."/>
            <person name="Nikitin M.A."/>
            <person name="Kirill M.V."/>
            <person name="Chang P."/>
        </authorList>
    </citation>
    <scope>NUCLEOTIDE SEQUENCE [LARGE SCALE GENOMIC DNA]</scope>
    <source>
        <tissue evidence="8">Whole</tissue>
    </source>
</reference>
<dbReference type="CDD" id="cd18315">
    <property type="entry name" value="BTB_POZ_BAB-like"/>
    <property type="match status" value="1"/>
</dbReference>
<keyword evidence="4" id="KW-0862">Zinc</keyword>
<comment type="caution">
    <text evidence="8">The sequence shown here is derived from an EMBL/GenBank/DDBJ whole genome shotgun (WGS) entry which is preliminary data.</text>
</comment>
<dbReference type="Proteomes" id="UP000036403">
    <property type="component" value="Unassembled WGS sequence"/>
</dbReference>
<dbReference type="SMART" id="SM00225">
    <property type="entry name" value="BTB"/>
    <property type="match status" value="1"/>
</dbReference>
<dbReference type="Pfam" id="PF04500">
    <property type="entry name" value="FLYWCH"/>
    <property type="match status" value="1"/>
</dbReference>
<dbReference type="InterPro" id="IPR007588">
    <property type="entry name" value="Znf_FLYWCH"/>
</dbReference>
<dbReference type="InterPro" id="IPR011333">
    <property type="entry name" value="SKP1/BTB/POZ_sf"/>
</dbReference>
<evidence type="ECO:0000313" key="9">
    <source>
        <dbReference type="Proteomes" id="UP000036403"/>
    </source>
</evidence>
<evidence type="ECO:0000313" key="8">
    <source>
        <dbReference type="EMBL" id="KMQ90309.1"/>
    </source>
</evidence>
<dbReference type="InterPro" id="IPR000210">
    <property type="entry name" value="BTB/POZ_dom"/>
</dbReference>
<dbReference type="GO" id="GO:0005634">
    <property type="term" value="C:nucleus"/>
    <property type="evidence" value="ECO:0007669"/>
    <property type="project" value="UniProtKB-SubCell"/>
</dbReference>
<accession>A0A0J7KJ85</accession>
<feature type="compositionally biased region" description="Basic residues" evidence="6">
    <location>
        <begin position="170"/>
        <end position="182"/>
    </location>
</feature>